<protein>
    <submittedName>
        <fullName evidence="2">Uncharacterized protein</fullName>
    </submittedName>
</protein>
<name>A0A849SN13_UNCEI</name>
<evidence type="ECO:0000313" key="2">
    <source>
        <dbReference type="EMBL" id="NOT34197.1"/>
    </source>
</evidence>
<organism evidence="2 3">
    <name type="scientific">Eiseniibacteriota bacterium</name>
    <dbReference type="NCBI Taxonomy" id="2212470"/>
    <lineage>
        <taxon>Bacteria</taxon>
        <taxon>Candidatus Eiseniibacteriota</taxon>
    </lineage>
</organism>
<dbReference type="AlphaFoldDB" id="A0A849SN13"/>
<reference evidence="2 3" key="1">
    <citation type="submission" date="2020-04" db="EMBL/GenBank/DDBJ databases">
        <title>Metagenomic profiling of ammonia- and methane-oxidizing microorganisms in a Dutch drinking water treatment plant.</title>
        <authorList>
            <person name="Poghosyan L."/>
            <person name="Leucker S."/>
        </authorList>
    </citation>
    <scope>NUCLEOTIDE SEQUENCE [LARGE SCALE GENOMIC DNA]</scope>
    <source>
        <strain evidence="2">S-RSF-IL-03</strain>
    </source>
</reference>
<proteinExistence type="predicted"/>
<feature type="compositionally biased region" description="Polar residues" evidence="1">
    <location>
        <begin position="85"/>
        <end position="103"/>
    </location>
</feature>
<sequence length="542" mass="59845">MRGSRSLWLSALAGIAMGITGMPTPSHGQAIDAIFEPYGISREPAPRLPRLLGMGGLTLLSDRDNRLSLWDFARNPVGLAREDSTSTLDFSPGATTTQATRNGLPSGAPLPRQNLGAREVRMRYELIRRTPSRNGYGFYGDLGSDQTQRPFSNIVARRAFASTPNGYGVIAGPIPSFLSGRMSYALRGGYTRQSAGDEYRLILSKPQGQYIDLEGDIVDPPNLFDPDQMDVTATGVGAGLAYELGPWLTAALGVDGLQTKIDGVNDGVRHSSSRDSKRPYGIGQATLLGRIGNNFEWIADGRGWQASNDERWFFSISAGLQQFPLAGRGSFLRRYEEGSQMRGRARWMLGSLELNGEVGTFYRKVRITPPALDDRTSFNFFRNSIGTRPGTDSLFLADSVSAENSQVRDLSAAVGAGWRFMGDRARLAGEFHTLRQRTDQLSSGAGPERKRWDARGGLEYRCSPQMVTAFGFRMTNEDQDELTERNEYVRKQLTAGFTVRPREAHWEAGVGYGFEWSDPDFDSPADQRQTGQQFAAQVRWDL</sequence>
<evidence type="ECO:0000256" key="1">
    <source>
        <dbReference type="SAM" id="MobiDB-lite"/>
    </source>
</evidence>
<gene>
    <name evidence="2" type="ORF">HOP12_08525</name>
</gene>
<dbReference type="SUPFAM" id="SSF56935">
    <property type="entry name" value="Porins"/>
    <property type="match status" value="1"/>
</dbReference>
<comment type="caution">
    <text evidence="2">The sequence shown here is derived from an EMBL/GenBank/DDBJ whole genome shotgun (WGS) entry which is preliminary data.</text>
</comment>
<feature type="region of interest" description="Disordered" evidence="1">
    <location>
        <begin position="83"/>
        <end position="112"/>
    </location>
</feature>
<dbReference type="EMBL" id="JABFRW010000099">
    <property type="protein sequence ID" value="NOT34197.1"/>
    <property type="molecule type" value="Genomic_DNA"/>
</dbReference>
<dbReference type="Proteomes" id="UP000580839">
    <property type="component" value="Unassembled WGS sequence"/>
</dbReference>
<accession>A0A849SN13</accession>
<evidence type="ECO:0000313" key="3">
    <source>
        <dbReference type="Proteomes" id="UP000580839"/>
    </source>
</evidence>